<dbReference type="RefSeq" id="WP_271011775.1">
    <property type="nucleotide sequence ID" value="NZ_JAQIFT010000033.1"/>
</dbReference>
<accession>A0AA42J0H8</accession>
<dbReference type="Proteomes" id="UP001169242">
    <property type="component" value="Unassembled WGS sequence"/>
</dbReference>
<evidence type="ECO:0000313" key="1">
    <source>
        <dbReference type="EMBL" id="MDA3731389.1"/>
    </source>
</evidence>
<keyword evidence="2" id="KW-1185">Reference proteome</keyword>
<sequence length="48" mass="5818">MARDFTKYTEDNYFFEFEKSSQEEFVNKLLNKLRTIEVLLNNNSHTIV</sequence>
<comment type="caution">
    <text evidence="1">The sequence shown here is derived from an EMBL/GenBank/DDBJ whole genome shotgun (WGS) entry which is preliminary data.</text>
</comment>
<reference evidence="1" key="1">
    <citation type="journal article" date="2023" name="Int. J. Syst. Evol. Microbiol.">
        <title>&lt;i&gt;Holtiella tumoricola&lt;/i&gt; gen. nov. sp. nov., isolated from a human clinical sample.</title>
        <authorList>
            <person name="Allen-Vercoe E."/>
            <person name="Daigneault M.C."/>
            <person name="Vancuren S.J."/>
            <person name="Cochrane K."/>
            <person name="O'Neal L.L."/>
            <person name="Sankaranarayanan K."/>
            <person name="Lawson P.A."/>
        </authorList>
    </citation>
    <scope>NUCLEOTIDE SEQUENCE</scope>
    <source>
        <strain evidence="1">CC70A</strain>
    </source>
</reference>
<gene>
    <name evidence="1" type="ORF">PBV87_07855</name>
</gene>
<name>A0AA42J0H8_9FIRM</name>
<organism evidence="1 2">
    <name type="scientific">Holtiella tumoricola</name>
    <dbReference type="NCBI Taxonomy" id="3018743"/>
    <lineage>
        <taxon>Bacteria</taxon>
        <taxon>Bacillati</taxon>
        <taxon>Bacillota</taxon>
        <taxon>Clostridia</taxon>
        <taxon>Lachnospirales</taxon>
        <taxon>Cellulosilyticaceae</taxon>
        <taxon>Holtiella</taxon>
    </lineage>
</organism>
<dbReference type="EMBL" id="JAQIFT010000033">
    <property type="protein sequence ID" value="MDA3731389.1"/>
    <property type="molecule type" value="Genomic_DNA"/>
</dbReference>
<protein>
    <submittedName>
        <fullName evidence="1">Uncharacterized protein</fullName>
    </submittedName>
</protein>
<evidence type="ECO:0000313" key="2">
    <source>
        <dbReference type="Proteomes" id="UP001169242"/>
    </source>
</evidence>
<dbReference type="AlphaFoldDB" id="A0AA42J0H8"/>
<proteinExistence type="predicted"/>